<name>A0A919MM62_9ACTN</name>
<accession>A0A919MM62</accession>
<evidence type="ECO:0000313" key="2">
    <source>
        <dbReference type="EMBL" id="GIE92631.1"/>
    </source>
</evidence>
<sequence length="242" mass="26692">MTTPAYPYRRLLVSVDMERYSRQDNEAQYQAQQIFQRVMQAACDELELDRSRWSTQSGGDGELAIIPPDVPESRVVGELTAALDRLLAAENRYRGDDRRIRLRVAVHEGLVHLDGAAGFPGDAVVTVCRLVNDPQLKAALRSFPRANIAMIVSDVIYRSVVVPYGKPRPDRFRQVRAQIPEKDFGADAWIFVPDEDATGGAPAGARHEAPPPGPAPGPAPTYSVDRVEGHNVALGNHNTFNR</sequence>
<comment type="caution">
    <text evidence="2">The sequence shown here is derived from an EMBL/GenBank/DDBJ whole genome shotgun (WGS) entry which is preliminary data.</text>
</comment>
<protein>
    <submittedName>
        <fullName evidence="2">Uncharacterized protein</fullName>
    </submittedName>
</protein>
<evidence type="ECO:0000313" key="3">
    <source>
        <dbReference type="Proteomes" id="UP000636960"/>
    </source>
</evidence>
<dbReference type="AlphaFoldDB" id="A0A919MM62"/>
<organism evidence="2 3">
    <name type="scientific">Paractinoplanes rishiriensis</name>
    <dbReference type="NCBI Taxonomy" id="1050105"/>
    <lineage>
        <taxon>Bacteria</taxon>
        <taxon>Bacillati</taxon>
        <taxon>Actinomycetota</taxon>
        <taxon>Actinomycetes</taxon>
        <taxon>Micromonosporales</taxon>
        <taxon>Micromonosporaceae</taxon>
        <taxon>Paractinoplanes</taxon>
    </lineage>
</organism>
<dbReference type="Proteomes" id="UP000636960">
    <property type="component" value="Unassembled WGS sequence"/>
</dbReference>
<feature type="compositionally biased region" description="Pro residues" evidence="1">
    <location>
        <begin position="210"/>
        <end position="219"/>
    </location>
</feature>
<dbReference type="EMBL" id="BOMV01000001">
    <property type="protein sequence ID" value="GIE92631.1"/>
    <property type="molecule type" value="Genomic_DNA"/>
</dbReference>
<reference evidence="2" key="1">
    <citation type="submission" date="2021-01" db="EMBL/GenBank/DDBJ databases">
        <title>Whole genome shotgun sequence of Actinoplanes rishiriensis NBRC 108556.</title>
        <authorList>
            <person name="Komaki H."/>
            <person name="Tamura T."/>
        </authorList>
    </citation>
    <scope>NUCLEOTIDE SEQUENCE</scope>
    <source>
        <strain evidence="2">NBRC 108556</strain>
    </source>
</reference>
<feature type="region of interest" description="Disordered" evidence="1">
    <location>
        <begin position="197"/>
        <end position="226"/>
    </location>
</feature>
<keyword evidence="3" id="KW-1185">Reference proteome</keyword>
<dbReference type="RefSeq" id="WP_203778395.1">
    <property type="nucleotide sequence ID" value="NZ_BOMV01000001.1"/>
</dbReference>
<proteinExistence type="predicted"/>
<evidence type="ECO:0000256" key="1">
    <source>
        <dbReference type="SAM" id="MobiDB-lite"/>
    </source>
</evidence>
<gene>
    <name evidence="2" type="ORF">Ari01nite_00960</name>
</gene>